<dbReference type="RefSeq" id="WP_139679394.1">
    <property type="nucleotide sequence ID" value="NZ_VDMN01000011.1"/>
</dbReference>
<keyword evidence="2" id="KW-1185">Reference proteome</keyword>
<name>A0A5C4XAW1_9HYPH</name>
<evidence type="ECO:0000313" key="1">
    <source>
        <dbReference type="EMBL" id="TNM59870.1"/>
    </source>
</evidence>
<organism evidence="1 2">
    <name type="scientific">Aliirhizobium smilacinae</name>
    <dbReference type="NCBI Taxonomy" id="1395944"/>
    <lineage>
        <taxon>Bacteria</taxon>
        <taxon>Pseudomonadati</taxon>
        <taxon>Pseudomonadota</taxon>
        <taxon>Alphaproteobacteria</taxon>
        <taxon>Hyphomicrobiales</taxon>
        <taxon>Rhizobiaceae</taxon>
        <taxon>Aliirhizobium</taxon>
    </lineage>
</organism>
<sequence>MTEAPRISRAALAAAKSVGESEYLNDIVIGRDVLELVSSAMYVDPMTVYREYVQNAADAIDDARARNLLMPDLPGEVTITIDQMQRTIRIRDNGAGLTNAEFARRMPALGASSKRGTSARGFRGVGRLAGLGYAQELIFRSRRSAEEPVAELSWDCRKLKALLRQEDGDIESLIRSVATLRKRHVSEDPDRFFEVELRGVVRLRSDRLMNPAAVEEYLGQVAPVPFSPEFRFADEIRAALAPMVDLGELHIRINDNEAPVYRPHRDVFVQEGGKTTRIDALSIAEIPGIDGDIAAIAWILHHDYEGALPNAWGTKGLRLRCGNVQIGEHGLLEDLFPETRFNSWAIGEIHIVDRKIVPNGRRDHFEQSAHYHNLTNQLAPIARDIAHRCRTSSIKRNWIREIETHSRMVEETVNILQQGVLGPDEYGKKLVAAEEGLRRTHRALSQKIFSETEVCSYREDVTRLENRVASLAGQMVPEQLQAFPERDREVFMKICEAIYQVSTSQSSAKALIDKIMAKLEIDYGETGKGSAG</sequence>
<dbReference type="InterPro" id="IPR036890">
    <property type="entry name" value="HATPase_C_sf"/>
</dbReference>
<gene>
    <name evidence="1" type="ORF">FHP24_27245</name>
</gene>
<dbReference type="SUPFAM" id="SSF55874">
    <property type="entry name" value="ATPase domain of HSP90 chaperone/DNA topoisomerase II/histidine kinase"/>
    <property type="match status" value="1"/>
</dbReference>
<dbReference type="Pfam" id="PF13589">
    <property type="entry name" value="HATPase_c_3"/>
    <property type="match status" value="1"/>
</dbReference>
<protein>
    <submittedName>
        <fullName evidence="1">Molecular chaperone Hsp90</fullName>
    </submittedName>
</protein>
<reference evidence="1 2" key="1">
    <citation type="submission" date="2019-06" db="EMBL/GenBank/DDBJ databases">
        <title>The draft genome of Rhizobium smilacinae PTYR-5.</title>
        <authorList>
            <person name="Liu L."/>
            <person name="Li L."/>
            <person name="Zhang X."/>
        </authorList>
    </citation>
    <scope>NUCLEOTIDE SEQUENCE [LARGE SCALE GENOMIC DNA]</scope>
    <source>
        <strain evidence="1 2">PTYR-5</strain>
    </source>
</reference>
<accession>A0A5C4XAW1</accession>
<dbReference type="Gene3D" id="3.30.565.10">
    <property type="entry name" value="Histidine kinase-like ATPase, C-terminal domain"/>
    <property type="match status" value="1"/>
</dbReference>
<proteinExistence type="predicted"/>
<dbReference type="Proteomes" id="UP000311605">
    <property type="component" value="Unassembled WGS sequence"/>
</dbReference>
<dbReference type="AlphaFoldDB" id="A0A5C4XAW1"/>
<evidence type="ECO:0000313" key="2">
    <source>
        <dbReference type="Proteomes" id="UP000311605"/>
    </source>
</evidence>
<dbReference type="OrthoDB" id="7452186at2"/>
<dbReference type="EMBL" id="VDMN01000011">
    <property type="protein sequence ID" value="TNM59870.1"/>
    <property type="molecule type" value="Genomic_DNA"/>
</dbReference>
<comment type="caution">
    <text evidence="1">The sequence shown here is derived from an EMBL/GenBank/DDBJ whole genome shotgun (WGS) entry which is preliminary data.</text>
</comment>